<reference evidence="1 2" key="1">
    <citation type="submission" date="2021-03" db="EMBL/GenBank/DDBJ databases">
        <title>The complete genome sequence of Acetobacter sacchari TBRC 11175.</title>
        <authorList>
            <person name="Charoenyingcharoen P."/>
            <person name="Yukphan P."/>
        </authorList>
    </citation>
    <scope>NUCLEOTIDE SEQUENCE [LARGE SCALE GENOMIC DNA]</scope>
    <source>
        <strain evidence="1 2">TBRC 11175</strain>
    </source>
</reference>
<evidence type="ECO:0000313" key="1">
    <source>
        <dbReference type="EMBL" id="MBO1362073.1"/>
    </source>
</evidence>
<dbReference type="Proteomes" id="UP000664771">
    <property type="component" value="Unassembled WGS sequence"/>
</dbReference>
<name>A0ABS3M1Q0_9PROT</name>
<gene>
    <name evidence="1" type="ORF">J2D73_20025</name>
</gene>
<sequence length="85" mass="9221">MAAQEQIIFQTYTRRAQGRRSTLQANAPIVCPSEGDGLRRLEKVREGALSVDGAQVVRVAIDDEAGDYGEPVYLGSFGDVPVEPE</sequence>
<dbReference type="RefSeq" id="WP_207884171.1">
    <property type="nucleotide sequence ID" value="NZ_JAFVMF010000046.1"/>
</dbReference>
<keyword evidence="2" id="KW-1185">Reference proteome</keyword>
<organism evidence="1 2">
    <name type="scientific">Acetobacter sacchari</name>
    <dbReference type="NCBI Taxonomy" id="2661687"/>
    <lineage>
        <taxon>Bacteria</taxon>
        <taxon>Pseudomonadati</taxon>
        <taxon>Pseudomonadota</taxon>
        <taxon>Alphaproteobacteria</taxon>
        <taxon>Acetobacterales</taxon>
        <taxon>Acetobacteraceae</taxon>
        <taxon>Acetobacter</taxon>
    </lineage>
</organism>
<proteinExistence type="predicted"/>
<accession>A0ABS3M1Q0</accession>
<protein>
    <submittedName>
        <fullName evidence="1">Uncharacterized protein</fullName>
    </submittedName>
</protein>
<comment type="caution">
    <text evidence="1">The sequence shown here is derived from an EMBL/GenBank/DDBJ whole genome shotgun (WGS) entry which is preliminary data.</text>
</comment>
<dbReference type="EMBL" id="JAFVMF010000046">
    <property type="protein sequence ID" value="MBO1362073.1"/>
    <property type="molecule type" value="Genomic_DNA"/>
</dbReference>
<evidence type="ECO:0000313" key="2">
    <source>
        <dbReference type="Proteomes" id="UP000664771"/>
    </source>
</evidence>